<name>A0A084G2J7_PSEDA</name>
<feature type="domain" description="Prolyl 4-hydroxylase alpha subunit" evidence="7">
    <location>
        <begin position="69"/>
        <end position="289"/>
    </location>
</feature>
<evidence type="ECO:0000313" key="8">
    <source>
        <dbReference type="EMBL" id="KEZ41559.1"/>
    </source>
</evidence>
<dbReference type="InterPro" id="IPR006620">
    <property type="entry name" value="Pro_4_hyd_alph"/>
</dbReference>
<dbReference type="GO" id="GO:0005783">
    <property type="term" value="C:endoplasmic reticulum"/>
    <property type="evidence" value="ECO:0007669"/>
    <property type="project" value="TreeGrafter"/>
</dbReference>
<comment type="caution">
    <text evidence="8">The sequence shown here is derived from an EMBL/GenBank/DDBJ whole genome shotgun (WGS) entry which is preliminary data.</text>
</comment>
<feature type="chain" id="PRO_5001775279" evidence="6">
    <location>
        <begin position="22"/>
        <end position="292"/>
    </location>
</feature>
<protein>
    <submittedName>
        <fullName evidence="8">2OG-Fe(II) oxygenase family Oxidoreductase</fullName>
    </submittedName>
</protein>
<dbReference type="GO" id="GO:0004656">
    <property type="term" value="F:procollagen-proline 4-dioxygenase activity"/>
    <property type="evidence" value="ECO:0007669"/>
    <property type="project" value="TreeGrafter"/>
</dbReference>
<dbReference type="GO" id="GO:0031418">
    <property type="term" value="F:L-ascorbic acid binding"/>
    <property type="evidence" value="ECO:0007669"/>
    <property type="project" value="InterPro"/>
</dbReference>
<dbReference type="InterPro" id="IPR045054">
    <property type="entry name" value="P4HA-like"/>
</dbReference>
<evidence type="ECO:0000256" key="1">
    <source>
        <dbReference type="ARBA" id="ARBA00001961"/>
    </source>
</evidence>
<keyword evidence="5" id="KW-0408">Iron</keyword>
<evidence type="ECO:0000256" key="3">
    <source>
        <dbReference type="ARBA" id="ARBA00022964"/>
    </source>
</evidence>
<dbReference type="EMBL" id="JOWA01000110">
    <property type="protein sequence ID" value="KEZ41559.1"/>
    <property type="molecule type" value="Genomic_DNA"/>
</dbReference>
<dbReference type="HOGENOM" id="CLU_058132_0_4_1"/>
<evidence type="ECO:0000256" key="2">
    <source>
        <dbReference type="ARBA" id="ARBA00022723"/>
    </source>
</evidence>
<dbReference type="GeneID" id="27726798"/>
<dbReference type="PANTHER" id="PTHR10869">
    <property type="entry name" value="PROLYL 4-HYDROXYLASE ALPHA SUBUNIT"/>
    <property type="match status" value="1"/>
</dbReference>
<organism evidence="8 9">
    <name type="scientific">Pseudallescheria apiosperma</name>
    <name type="common">Scedosporium apiospermum</name>
    <dbReference type="NCBI Taxonomy" id="563466"/>
    <lineage>
        <taxon>Eukaryota</taxon>
        <taxon>Fungi</taxon>
        <taxon>Dikarya</taxon>
        <taxon>Ascomycota</taxon>
        <taxon>Pezizomycotina</taxon>
        <taxon>Sordariomycetes</taxon>
        <taxon>Hypocreomycetidae</taxon>
        <taxon>Microascales</taxon>
        <taxon>Microascaceae</taxon>
        <taxon>Scedosporium</taxon>
    </lineage>
</organism>
<keyword evidence="9" id="KW-1185">Reference proteome</keyword>
<comment type="cofactor">
    <cofactor evidence="1">
        <name>L-ascorbate</name>
        <dbReference type="ChEBI" id="CHEBI:38290"/>
    </cofactor>
</comment>
<evidence type="ECO:0000256" key="5">
    <source>
        <dbReference type="ARBA" id="ARBA00023004"/>
    </source>
</evidence>
<dbReference type="Proteomes" id="UP000028545">
    <property type="component" value="Unassembled WGS sequence"/>
</dbReference>
<evidence type="ECO:0000256" key="6">
    <source>
        <dbReference type="SAM" id="SignalP"/>
    </source>
</evidence>
<reference evidence="8 9" key="1">
    <citation type="journal article" date="2014" name="Genome Announc.">
        <title>Draft genome sequence of the pathogenic fungus Scedosporium apiospermum.</title>
        <authorList>
            <person name="Vandeputte P."/>
            <person name="Ghamrawi S."/>
            <person name="Rechenmann M."/>
            <person name="Iltis A."/>
            <person name="Giraud S."/>
            <person name="Fleury M."/>
            <person name="Thornton C."/>
            <person name="Delhaes L."/>
            <person name="Meyer W."/>
            <person name="Papon N."/>
            <person name="Bouchara J.P."/>
        </authorList>
    </citation>
    <scope>NUCLEOTIDE SEQUENCE [LARGE SCALE GENOMIC DNA]</scope>
    <source>
        <strain evidence="8 9">IHEM 14462</strain>
    </source>
</reference>
<dbReference type="Gene3D" id="2.60.120.620">
    <property type="entry name" value="q2cbj1_9rhob like domain"/>
    <property type="match status" value="1"/>
</dbReference>
<dbReference type="AlphaFoldDB" id="A0A084G2J7"/>
<dbReference type="OrthoDB" id="420380at2759"/>
<dbReference type="PANTHER" id="PTHR10869:SF246">
    <property type="entry name" value="TRANSMEMBRANE PROLYL 4-HYDROXYLASE"/>
    <property type="match status" value="1"/>
</dbReference>
<dbReference type="KEGG" id="sapo:SAPIO_CDS7726"/>
<keyword evidence="2" id="KW-0479">Metal-binding</keyword>
<dbReference type="RefSeq" id="XP_016641358.1">
    <property type="nucleotide sequence ID" value="XM_016789531.1"/>
</dbReference>
<evidence type="ECO:0000256" key="4">
    <source>
        <dbReference type="ARBA" id="ARBA00023002"/>
    </source>
</evidence>
<evidence type="ECO:0000313" key="9">
    <source>
        <dbReference type="Proteomes" id="UP000028545"/>
    </source>
</evidence>
<dbReference type="SMART" id="SM00702">
    <property type="entry name" value="P4Hc"/>
    <property type="match status" value="1"/>
</dbReference>
<proteinExistence type="predicted"/>
<keyword evidence="4" id="KW-0560">Oxidoreductase</keyword>
<feature type="signal peptide" evidence="6">
    <location>
        <begin position="1"/>
        <end position="21"/>
    </location>
</feature>
<dbReference type="GO" id="GO:0005506">
    <property type="term" value="F:iron ion binding"/>
    <property type="evidence" value="ECO:0007669"/>
    <property type="project" value="InterPro"/>
</dbReference>
<evidence type="ECO:0000259" key="7">
    <source>
        <dbReference type="SMART" id="SM00702"/>
    </source>
</evidence>
<accession>A0A084G2J7</accession>
<keyword evidence="3" id="KW-0223">Dioxygenase</keyword>
<dbReference type="OMA" id="TVQCIEQ"/>
<dbReference type="VEuPathDB" id="FungiDB:SAPIO_CDS7726"/>
<keyword evidence="6" id="KW-0732">Signal</keyword>
<gene>
    <name evidence="8" type="ORF">SAPIO_CDS7726</name>
</gene>
<sequence length="292" mass="32922">MLSYIVALVACLIFFSNPILQLFSPHTKRAIRSARPTLNESLLAIPGPNDSSIACPRDAYAVHIYSREPLVMYIENFLTEEERSHLLDVSEDLFQPSTITNNGDSTHRDTAIRNSEVALVPRTPTIRCIERRALSLQGWREELWIERLRTQRYFPGGHYSHHFDWSSNAGGWGRVSSIMAWVSVSERMEGGGTEFPLLPAPVFRDLETDQRTEAATEEERFWCRFLECVDGRVVTGEDGMGVTFRAVEGNAVFWANFRADGSGDGYAETWHAGLPVRKGVKVGLNIWTSGRI</sequence>